<reference evidence="2" key="1">
    <citation type="submission" date="2017-02" db="EMBL/GenBank/DDBJ databases">
        <authorList>
            <person name="Daims H."/>
        </authorList>
    </citation>
    <scope>NUCLEOTIDE SEQUENCE [LARGE SCALE GENOMIC DNA]</scope>
</reference>
<gene>
    <name evidence="1" type="ORF">CRENPOLYSF2_3700005</name>
</gene>
<name>A0A1R4HCT4_9GAMM</name>
<evidence type="ECO:0000313" key="2">
    <source>
        <dbReference type="Proteomes" id="UP000195442"/>
    </source>
</evidence>
<dbReference type="Proteomes" id="UP000195442">
    <property type="component" value="Unassembled WGS sequence"/>
</dbReference>
<sequence>MLQTVYKKGVKITKKAFNPINDRIIRHPLLPKYCLTIQPQLT</sequence>
<organism evidence="1 2">
    <name type="scientific">Crenothrix polyspora</name>
    <dbReference type="NCBI Taxonomy" id="360316"/>
    <lineage>
        <taxon>Bacteria</taxon>
        <taxon>Pseudomonadati</taxon>
        <taxon>Pseudomonadota</taxon>
        <taxon>Gammaproteobacteria</taxon>
        <taxon>Methylococcales</taxon>
        <taxon>Crenotrichaceae</taxon>
        <taxon>Crenothrix</taxon>
    </lineage>
</organism>
<keyword evidence="2" id="KW-1185">Reference proteome</keyword>
<dbReference type="EMBL" id="FUKJ01000302">
    <property type="protein sequence ID" value="SJM94026.1"/>
    <property type="molecule type" value="Genomic_DNA"/>
</dbReference>
<evidence type="ECO:0000313" key="1">
    <source>
        <dbReference type="EMBL" id="SJM94026.1"/>
    </source>
</evidence>
<dbReference type="AlphaFoldDB" id="A0A1R4HCT4"/>
<proteinExistence type="predicted"/>
<accession>A0A1R4HCT4</accession>
<protein>
    <submittedName>
        <fullName evidence="1">Uncharacterized protein</fullName>
    </submittedName>
</protein>